<keyword evidence="7" id="KW-1185">Reference proteome</keyword>
<accession>A0ABT1Y0D2</accession>
<dbReference type="SUPFAM" id="SSF52242">
    <property type="entry name" value="Cobalamin (vitamin B12)-binding domain"/>
    <property type="match status" value="1"/>
</dbReference>
<dbReference type="PROSITE" id="PS51337">
    <property type="entry name" value="B12_BINDING_NTER"/>
    <property type="match status" value="1"/>
</dbReference>
<dbReference type="InterPro" id="IPR006158">
    <property type="entry name" value="Cobalamin-bd"/>
</dbReference>
<evidence type="ECO:0000313" key="6">
    <source>
        <dbReference type="EMBL" id="MCR6544013.1"/>
    </source>
</evidence>
<keyword evidence="2" id="KW-0479">Metal-binding</keyword>
<sequence>MSNAEILEKLSEGVREGDVEQVQEWTQKAIDAEIAPLDVINDGLTKGIQEVGALFSAGTYYLPDLLLGAKAMESGIKILEPLMADGNRKFLGKVLMGTVQGDLHEIGKNIVIMMLKTEGFEVIDLGIDVPAEKFIAEAKTIQPDIIGISALLTTTVGRQKEIIELLQEEGMRKNIKVMIGGAPINQNWADSIGAEGYAEDATEAVRVAKNLVGKVN</sequence>
<keyword evidence="3" id="KW-0170">Cobalt</keyword>
<dbReference type="Gene3D" id="1.10.1240.10">
    <property type="entry name" value="Methionine synthase domain"/>
    <property type="match status" value="1"/>
</dbReference>
<dbReference type="EMBL" id="JANPWE010000001">
    <property type="protein sequence ID" value="MCR6544013.1"/>
    <property type="molecule type" value="Genomic_DNA"/>
</dbReference>
<gene>
    <name evidence="6" type="ORF">NVS47_00510</name>
</gene>
<dbReference type="InterPro" id="IPR003759">
    <property type="entry name" value="Cbl-bd_cap"/>
</dbReference>
<dbReference type="Proteomes" id="UP001524944">
    <property type="component" value="Unassembled WGS sequence"/>
</dbReference>
<evidence type="ECO:0000313" key="7">
    <source>
        <dbReference type="Proteomes" id="UP001524944"/>
    </source>
</evidence>
<dbReference type="InterPro" id="IPR036724">
    <property type="entry name" value="Cobalamin-bd_sf"/>
</dbReference>
<feature type="domain" description="B12-binding" evidence="4">
    <location>
        <begin position="91"/>
        <end position="216"/>
    </location>
</feature>
<proteinExistence type="inferred from homology"/>
<comment type="caution">
    <text evidence="6">The sequence shown here is derived from an EMBL/GenBank/DDBJ whole genome shotgun (WGS) entry which is preliminary data.</text>
</comment>
<dbReference type="NCBIfam" id="TIGR02370">
    <property type="entry name" value="pyl_corrinoid"/>
    <property type="match status" value="1"/>
</dbReference>
<evidence type="ECO:0000256" key="1">
    <source>
        <dbReference type="ARBA" id="ARBA00010854"/>
    </source>
</evidence>
<evidence type="ECO:0000256" key="2">
    <source>
        <dbReference type="ARBA" id="ARBA00022723"/>
    </source>
</evidence>
<evidence type="ECO:0000259" key="4">
    <source>
        <dbReference type="PROSITE" id="PS51332"/>
    </source>
</evidence>
<dbReference type="SUPFAM" id="SSF47644">
    <property type="entry name" value="Methionine synthase domain"/>
    <property type="match status" value="1"/>
</dbReference>
<feature type="domain" description="B12-binding N-terminal" evidence="5">
    <location>
        <begin position="1"/>
        <end position="91"/>
    </location>
</feature>
<dbReference type="InterPro" id="IPR036594">
    <property type="entry name" value="Meth_synthase_dom"/>
</dbReference>
<evidence type="ECO:0000259" key="5">
    <source>
        <dbReference type="PROSITE" id="PS51337"/>
    </source>
</evidence>
<dbReference type="Pfam" id="PF02607">
    <property type="entry name" value="B12-binding_2"/>
    <property type="match status" value="1"/>
</dbReference>
<dbReference type="CDD" id="cd02070">
    <property type="entry name" value="corrinoid_protein_B12-BD"/>
    <property type="match status" value="1"/>
</dbReference>
<dbReference type="PANTHER" id="PTHR45833:SF1">
    <property type="entry name" value="METHIONINE SYNTHASE"/>
    <property type="match status" value="1"/>
</dbReference>
<dbReference type="SMART" id="SM01018">
    <property type="entry name" value="B12-binding_2"/>
    <property type="match status" value="1"/>
</dbReference>
<dbReference type="Pfam" id="PF02310">
    <property type="entry name" value="B12-binding"/>
    <property type="match status" value="1"/>
</dbReference>
<dbReference type="PROSITE" id="PS51332">
    <property type="entry name" value="B12_BINDING"/>
    <property type="match status" value="1"/>
</dbReference>
<comment type="similarity">
    <text evidence="1">Belongs to the methylamine corrinoid protein family.</text>
</comment>
<organism evidence="6 7">
    <name type="scientific">Dehalobacterium formicoaceticum</name>
    <dbReference type="NCBI Taxonomy" id="51515"/>
    <lineage>
        <taxon>Bacteria</taxon>
        <taxon>Bacillati</taxon>
        <taxon>Bacillota</taxon>
        <taxon>Clostridia</taxon>
        <taxon>Eubacteriales</taxon>
        <taxon>Peptococcaceae</taxon>
        <taxon>Dehalobacterium</taxon>
    </lineage>
</organism>
<dbReference type="InterPro" id="IPR050554">
    <property type="entry name" value="Met_Synthase/Corrinoid"/>
</dbReference>
<reference evidence="6 7" key="1">
    <citation type="submission" date="2022-08" db="EMBL/GenBank/DDBJ databases">
        <title>Proteogenomics of the novel Dehalobacterium formicoaceticum strain EZ94 highlights a key role of methyltransferases during anaerobic dichloromethane degradation.</title>
        <authorList>
            <person name="Wasmund K."/>
        </authorList>
    </citation>
    <scope>NUCLEOTIDE SEQUENCE [LARGE SCALE GENOMIC DNA]</scope>
    <source>
        <strain evidence="6 7">EZ94</strain>
    </source>
</reference>
<protein>
    <submittedName>
        <fullName evidence="6">Corrinoid protein</fullName>
    </submittedName>
</protein>
<evidence type="ECO:0000256" key="3">
    <source>
        <dbReference type="ARBA" id="ARBA00023285"/>
    </source>
</evidence>
<dbReference type="Gene3D" id="3.40.50.280">
    <property type="entry name" value="Cobalamin-binding domain"/>
    <property type="match status" value="1"/>
</dbReference>
<dbReference type="InterPro" id="IPR012741">
    <property type="entry name" value="Corrinoid_p"/>
</dbReference>
<dbReference type="RefSeq" id="WP_257911517.1">
    <property type="nucleotide sequence ID" value="NZ_JANPWE010000001.1"/>
</dbReference>
<dbReference type="PANTHER" id="PTHR45833">
    <property type="entry name" value="METHIONINE SYNTHASE"/>
    <property type="match status" value="1"/>
</dbReference>
<name>A0ABT1Y0D2_9FIRM</name>